<evidence type="ECO:0000313" key="3">
    <source>
        <dbReference type="EMBL" id="GFR47154.1"/>
    </source>
</evidence>
<dbReference type="GO" id="GO:0005654">
    <property type="term" value="C:nucleoplasm"/>
    <property type="evidence" value="ECO:0007669"/>
    <property type="project" value="TreeGrafter"/>
</dbReference>
<name>A0AAD3DU62_9CHLO</name>
<dbReference type="Proteomes" id="UP001054857">
    <property type="component" value="Unassembled WGS sequence"/>
</dbReference>
<feature type="compositionally biased region" description="Low complexity" evidence="1">
    <location>
        <begin position="175"/>
        <end position="226"/>
    </location>
</feature>
<dbReference type="Gene3D" id="2.20.25.530">
    <property type="match status" value="1"/>
</dbReference>
<feature type="region of interest" description="Disordered" evidence="1">
    <location>
        <begin position="338"/>
        <end position="378"/>
    </location>
</feature>
<gene>
    <name evidence="3" type="ORF">Agub_g8845</name>
</gene>
<dbReference type="Pfam" id="PF09468">
    <property type="entry name" value="RNase_H2-Ydr279"/>
    <property type="match status" value="1"/>
</dbReference>
<feature type="compositionally biased region" description="Basic and acidic residues" evidence="1">
    <location>
        <begin position="368"/>
        <end position="378"/>
    </location>
</feature>
<dbReference type="GO" id="GO:0032299">
    <property type="term" value="C:ribonuclease H2 complex"/>
    <property type="evidence" value="ECO:0007669"/>
    <property type="project" value="InterPro"/>
</dbReference>
<sequence length="402" mass="42301">MAASEDESWRVLVVPGLKAGELSTIRSFMLPDPRTGRSQGFLLSGGRLLEVNRFKQAHSAWLTPERLIADGGMFLATPFDPLFMLLPLLDRARDKDDSCPAGKFKELEELLYDSSMPGLGELLPYARSACTPVAAAAAGQQAAAAMPKQATAPAAAEAEPAAAPLTTSNDRQPAGEETAASEGQQGQQQQQEQEPPSSATAEQGAAAKAAEGPPGGEQAAASGPAAAASEQQQAACLQQRQQDPAAAVAVQTACVSLEQQLACICDVRKVEDTCYYRLNDDRVLAWLRCKFRQLQAALAAQLAGMDAAHAKLYVLGFLGEYVGDPWVSRLAKSLGANEKEASGTPLQPADGNALPASRPAPTPLAGPPEKKQKIDPRVAAKQASLAKQAVGTKKLTSFFTKK</sequence>
<feature type="compositionally biased region" description="Low complexity" evidence="1">
    <location>
        <begin position="150"/>
        <end position="164"/>
    </location>
</feature>
<accession>A0AAD3DU62</accession>
<dbReference type="InterPro" id="IPR019024">
    <property type="entry name" value="RNase_H2_suB_wHTH"/>
</dbReference>
<dbReference type="AlphaFoldDB" id="A0AAD3DU62"/>
<protein>
    <recommendedName>
        <fullName evidence="2">Ribonuclease H2 subunit B wHTH domain-containing protein</fullName>
    </recommendedName>
</protein>
<comment type="caution">
    <text evidence="3">The sequence shown here is derived from an EMBL/GenBank/DDBJ whole genome shotgun (WGS) entry which is preliminary data.</text>
</comment>
<organism evidence="3 4">
    <name type="scientific">Astrephomene gubernaculifera</name>
    <dbReference type="NCBI Taxonomy" id="47775"/>
    <lineage>
        <taxon>Eukaryota</taxon>
        <taxon>Viridiplantae</taxon>
        <taxon>Chlorophyta</taxon>
        <taxon>core chlorophytes</taxon>
        <taxon>Chlorophyceae</taxon>
        <taxon>CS clade</taxon>
        <taxon>Chlamydomonadales</taxon>
        <taxon>Astrephomenaceae</taxon>
        <taxon>Astrephomene</taxon>
    </lineage>
</organism>
<dbReference type="PANTHER" id="PTHR13383">
    <property type="entry name" value="RIBONUCLEASE H2 SUBUNIT B"/>
    <property type="match status" value="1"/>
</dbReference>
<evidence type="ECO:0000256" key="1">
    <source>
        <dbReference type="SAM" id="MobiDB-lite"/>
    </source>
</evidence>
<evidence type="ECO:0000259" key="2">
    <source>
        <dbReference type="Pfam" id="PF09468"/>
    </source>
</evidence>
<dbReference type="InterPro" id="IPR040456">
    <property type="entry name" value="RNase_H2_suB"/>
</dbReference>
<feature type="region of interest" description="Disordered" evidence="1">
    <location>
        <begin position="150"/>
        <end position="226"/>
    </location>
</feature>
<proteinExistence type="predicted"/>
<keyword evidence="4" id="KW-1185">Reference proteome</keyword>
<dbReference type="PANTHER" id="PTHR13383:SF11">
    <property type="entry name" value="RIBONUCLEASE H2 SUBUNIT B"/>
    <property type="match status" value="1"/>
</dbReference>
<feature type="domain" description="Ribonuclease H2 subunit B wHTH" evidence="2">
    <location>
        <begin position="256"/>
        <end position="298"/>
    </location>
</feature>
<dbReference type="Gene3D" id="1.10.20.120">
    <property type="match status" value="1"/>
</dbReference>
<dbReference type="GO" id="GO:0006401">
    <property type="term" value="P:RNA catabolic process"/>
    <property type="evidence" value="ECO:0007669"/>
    <property type="project" value="TreeGrafter"/>
</dbReference>
<reference evidence="3 4" key="1">
    <citation type="journal article" date="2021" name="Sci. Rep.">
        <title>Genome sequencing of the multicellular alga Astrephomene provides insights into convergent evolution of germ-soma differentiation.</title>
        <authorList>
            <person name="Yamashita S."/>
            <person name="Yamamoto K."/>
            <person name="Matsuzaki R."/>
            <person name="Suzuki S."/>
            <person name="Yamaguchi H."/>
            <person name="Hirooka S."/>
            <person name="Minakuchi Y."/>
            <person name="Miyagishima S."/>
            <person name="Kawachi M."/>
            <person name="Toyoda A."/>
            <person name="Nozaki H."/>
        </authorList>
    </citation>
    <scope>NUCLEOTIDE SEQUENCE [LARGE SCALE GENOMIC DNA]</scope>
    <source>
        <strain evidence="3 4">NIES-4017</strain>
    </source>
</reference>
<evidence type="ECO:0000313" key="4">
    <source>
        <dbReference type="Proteomes" id="UP001054857"/>
    </source>
</evidence>
<dbReference type="EMBL" id="BMAR01000017">
    <property type="protein sequence ID" value="GFR47154.1"/>
    <property type="molecule type" value="Genomic_DNA"/>
</dbReference>